<protein>
    <submittedName>
        <fullName evidence="2">YpmS family protein</fullName>
    </submittedName>
</protein>
<dbReference type="EMBL" id="CP068053">
    <property type="protein sequence ID" value="QQT00259.1"/>
    <property type="molecule type" value="Genomic_DNA"/>
</dbReference>
<dbReference type="AlphaFoldDB" id="A0A974NLX5"/>
<proteinExistence type="predicted"/>
<keyword evidence="1" id="KW-1133">Transmembrane helix</keyword>
<dbReference type="KEGG" id="ppsr:I6J18_22240"/>
<organism evidence="2 3">
    <name type="scientific">Peribacillus psychrosaccharolyticus</name>
    <name type="common">Bacillus psychrosaccharolyticus</name>
    <dbReference type="NCBI Taxonomy" id="1407"/>
    <lineage>
        <taxon>Bacteria</taxon>
        <taxon>Bacillati</taxon>
        <taxon>Bacillota</taxon>
        <taxon>Bacilli</taxon>
        <taxon>Bacillales</taxon>
        <taxon>Bacillaceae</taxon>
        <taxon>Peribacillus</taxon>
    </lineage>
</organism>
<reference evidence="2 3" key="1">
    <citation type="submission" date="2021-01" db="EMBL/GenBank/DDBJ databases">
        <title>FDA dAtabase for Regulatory Grade micrObial Sequences (FDA-ARGOS): Supporting development and validation of Infectious Disease Dx tests.</title>
        <authorList>
            <person name="Nelson B."/>
            <person name="Plummer A."/>
            <person name="Tallon L."/>
            <person name="Sadzewicz L."/>
            <person name="Zhao X."/>
            <person name="Boylan J."/>
            <person name="Ott S."/>
            <person name="Bowen H."/>
            <person name="Vavikolanu K."/>
            <person name="Mehta A."/>
            <person name="Aluvathingal J."/>
            <person name="Nadendla S."/>
            <person name="Myers T."/>
            <person name="Yan Y."/>
            <person name="Sichtig H."/>
        </authorList>
    </citation>
    <scope>NUCLEOTIDE SEQUENCE [LARGE SCALE GENOMIC DNA]</scope>
    <source>
        <strain evidence="2 3">FDAARGOS_1161</strain>
    </source>
</reference>
<keyword evidence="3" id="KW-1185">Reference proteome</keyword>
<sequence>MRTLTTRKWKTLFIALAALNIIGIITVFLLISLPVKDEPISEKLVQNDDIEFQVHANREDLNLLIAQYLEKEGFTGIINYEVLLTDEVELFGTVKMFGREVELKLTFEPIAQKNGDLVLVQKTISLGQMGLPVSYVMNFINKQFKTPDWVTIQPNQKQIYVSLQNMKLKSDIKVKAKKFDLENDDISFILSVPSL</sequence>
<keyword evidence="1" id="KW-0812">Transmembrane</keyword>
<feature type="transmembrane region" description="Helical" evidence="1">
    <location>
        <begin position="12"/>
        <end position="33"/>
    </location>
</feature>
<name>A0A974NLX5_PERPY</name>
<evidence type="ECO:0000313" key="2">
    <source>
        <dbReference type="EMBL" id="QQT00259.1"/>
    </source>
</evidence>
<dbReference type="Pfam" id="PF09911">
    <property type="entry name" value="DUF2140"/>
    <property type="match status" value="1"/>
</dbReference>
<accession>A0A974NLX5</accession>
<evidence type="ECO:0000256" key="1">
    <source>
        <dbReference type="SAM" id="Phobius"/>
    </source>
</evidence>
<evidence type="ECO:0000313" key="3">
    <source>
        <dbReference type="Proteomes" id="UP000595254"/>
    </source>
</evidence>
<gene>
    <name evidence="2" type="ORF">I6J18_22240</name>
</gene>
<dbReference type="InterPro" id="IPR018672">
    <property type="entry name" value="DUF2140"/>
</dbReference>
<keyword evidence="1" id="KW-0472">Membrane</keyword>
<dbReference type="Proteomes" id="UP000595254">
    <property type="component" value="Chromosome"/>
</dbReference>